<dbReference type="SUPFAM" id="SSF53335">
    <property type="entry name" value="S-adenosyl-L-methionine-dependent methyltransferases"/>
    <property type="match status" value="1"/>
</dbReference>
<feature type="domain" description="PKS/mFAS DH" evidence="15">
    <location>
        <begin position="1190"/>
        <end position="1476"/>
    </location>
</feature>
<dbReference type="PANTHER" id="PTHR43775:SF37">
    <property type="entry name" value="SI:DKEY-61P9.11"/>
    <property type="match status" value="1"/>
</dbReference>
<dbReference type="Gene3D" id="3.10.129.110">
    <property type="entry name" value="Polyketide synthase dehydratase"/>
    <property type="match status" value="1"/>
</dbReference>
<dbReference type="GO" id="GO:0006633">
    <property type="term" value="P:fatty acid biosynthetic process"/>
    <property type="evidence" value="ECO:0007669"/>
    <property type="project" value="InterPro"/>
</dbReference>
<keyword evidence="3" id="KW-0596">Phosphopantetheine</keyword>
<dbReference type="SMART" id="SM00822">
    <property type="entry name" value="PKS_KR"/>
    <property type="match status" value="1"/>
</dbReference>
<proteinExistence type="predicted"/>
<feature type="domain" description="Ketosynthase family 3 (KS3)" evidence="14">
    <location>
        <begin position="2484"/>
        <end position="2904"/>
    </location>
</feature>
<gene>
    <name evidence="16" type="ORF">CLV51_1021049</name>
</gene>
<evidence type="ECO:0000256" key="10">
    <source>
        <dbReference type="ARBA" id="ARBA00023315"/>
    </source>
</evidence>
<dbReference type="InterPro" id="IPR050091">
    <property type="entry name" value="PKS_NRPS_Biosynth_Enz"/>
</dbReference>
<keyword evidence="17" id="KW-1185">Reference proteome</keyword>
<dbReference type="InterPro" id="IPR057326">
    <property type="entry name" value="KR_dom"/>
</dbReference>
<dbReference type="InterPro" id="IPR014030">
    <property type="entry name" value="Ketoacyl_synth_N"/>
</dbReference>
<dbReference type="Pfam" id="PF22336">
    <property type="entry name" value="RhiE-like_linker"/>
    <property type="match status" value="1"/>
</dbReference>
<dbReference type="InterPro" id="IPR020807">
    <property type="entry name" value="PKS_DH"/>
</dbReference>
<dbReference type="SMART" id="SM00825">
    <property type="entry name" value="PKS_KS"/>
    <property type="match status" value="2"/>
</dbReference>
<dbReference type="Pfam" id="PF00109">
    <property type="entry name" value="ketoacyl-synt"/>
    <property type="match status" value="2"/>
</dbReference>
<dbReference type="Gene3D" id="1.10.1240.100">
    <property type="match status" value="2"/>
</dbReference>
<dbReference type="InterPro" id="IPR011032">
    <property type="entry name" value="GroES-like_sf"/>
</dbReference>
<dbReference type="GO" id="GO:0031177">
    <property type="term" value="F:phosphopantetheine binding"/>
    <property type="evidence" value="ECO:0007669"/>
    <property type="project" value="InterPro"/>
</dbReference>
<dbReference type="SUPFAM" id="SSF53901">
    <property type="entry name" value="Thiolase-like"/>
    <property type="match status" value="2"/>
</dbReference>
<dbReference type="GO" id="GO:0004312">
    <property type="term" value="F:fatty acid synthase activity"/>
    <property type="evidence" value="ECO:0007669"/>
    <property type="project" value="TreeGrafter"/>
</dbReference>
<feature type="region of interest" description="C-terminal hotdog fold" evidence="12">
    <location>
        <begin position="1327"/>
        <end position="1476"/>
    </location>
</feature>
<dbReference type="SMART" id="SM00829">
    <property type="entry name" value="PKS_ER"/>
    <property type="match status" value="1"/>
</dbReference>
<dbReference type="Gene3D" id="3.40.50.720">
    <property type="entry name" value="NAD(P)-binding Rossmann-like Domain"/>
    <property type="match status" value="2"/>
</dbReference>
<dbReference type="SMART" id="SM00826">
    <property type="entry name" value="PKS_DH"/>
    <property type="match status" value="1"/>
</dbReference>
<feature type="active site" description="Proton acceptor; for dehydratase activity" evidence="12">
    <location>
        <position position="1219"/>
    </location>
</feature>
<dbReference type="InterPro" id="IPR013968">
    <property type="entry name" value="PKS_KR"/>
</dbReference>
<dbReference type="InterPro" id="IPR016039">
    <property type="entry name" value="Thiolase-like"/>
</dbReference>
<dbReference type="Pfam" id="PF08242">
    <property type="entry name" value="Methyltransf_12"/>
    <property type="match status" value="1"/>
</dbReference>
<dbReference type="PROSITE" id="PS00606">
    <property type="entry name" value="KS3_1"/>
    <property type="match status" value="2"/>
</dbReference>
<dbReference type="InterPro" id="IPR036736">
    <property type="entry name" value="ACP-like_sf"/>
</dbReference>
<evidence type="ECO:0000256" key="6">
    <source>
        <dbReference type="ARBA" id="ARBA00022679"/>
    </source>
</evidence>
<dbReference type="GO" id="GO:0004315">
    <property type="term" value="F:3-oxoacyl-[acyl-carrier-protein] synthase activity"/>
    <property type="evidence" value="ECO:0007669"/>
    <property type="project" value="InterPro"/>
</dbReference>
<dbReference type="InterPro" id="IPR020843">
    <property type="entry name" value="ER"/>
</dbReference>
<dbReference type="InterPro" id="IPR036291">
    <property type="entry name" value="NAD(P)-bd_dom_sf"/>
</dbReference>
<dbReference type="InterPro" id="IPR029063">
    <property type="entry name" value="SAM-dependent_MTases_sf"/>
</dbReference>
<feature type="domain" description="Ketosynthase family 3 (KS3)" evidence="14">
    <location>
        <begin position="583"/>
        <end position="1005"/>
    </location>
</feature>
<dbReference type="PANTHER" id="PTHR43775">
    <property type="entry name" value="FATTY ACID SYNTHASE"/>
    <property type="match status" value="1"/>
</dbReference>
<dbReference type="Gene3D" id="3.40.50.150">
    <property type="entry name" value="Vaccinia Virus protein VP39"/>
    <property type="match status" value="1"/>
</dbReference>
<organism evidence="16 17">
    <name type="scientific">Chitinophaga niastensis</name>
    <dbReference type="NCBI Taxonomy" id="536980"/>
    <lineage>
        <taxon>Bacteria</taxon>
        <taxon>Pseudomonadati</taxon>
        <taxon>Bacteroidota</taxon>
        <taxon>Chitinophagia</taxon>
        <taxon>Chitinophagales</taxon>
        <taxon>Chitinophagaceae</taxon>
        <taxon>Chitinophaga</taxon>
    </lineage>
</organism>
<dbReference type="InterPro" id="IPR049551">
    <property type="entry name" value="PKS_DH_C"/>
</dbReference>
<dbReference type="InterPro" id="IPR009081">
    <property type="entry name" value="PP-bd_ACP"/>
</dbReference>
<keyword evidence="9" id="KW-0511">Multifunctional enzyme</keyword>
<feature type="domain" description="Carrier" evidence="13">
    <location>
        <begin position="102"/>
        <end position="179"/>
    </location>
</feature>
<dbReference type="Pfam" id="PF02801">
    <property type="entry name" value="Ketoacyl-synt_C"/>
    <property type="match status" value="2"/>
</dbReference>
<dbReference type="Gene3D" id="3.90.180.10">
    <property type="entry name" value="Medium-chain alcohol dehydrogenases, catalytic domain"/>
    <property type="match status" value="1"/>
</dbReference>
<dbReference type="InterPro" id="IPR013154">
    <property type="entry name" value="ADH-like_N"/>
</dbReference>
<evidence type="ECO:0000256" key="8">
    <source>
        <dbReference type="ARBA" id="ARBA00022857"/>
    </source>
</evidence>
<dbReference type="SUPFAM" id="SSF50129">
    <property type="entry name" value="GroES-like"/>
    <property type="match status" value="1"/>
</dbReference>
<dbReference type="RefSeq" id="WP_106528585.1">
    <property type="nucleotide sequence ID" value="NZ_PYAW01000002.1"/>
</dbReference>
<name>A0A2P8HPP7_CHINA</name>
<dbReference type="InterPro" id="IPR054514">
    <property type="entry name" value="RhiE-like_linker"/>
</dbReference>
<evidence type="ECO:0000259" key="14">
    <source>
        <dbReference type="PROSITE" id="PS52004"/>
    </source>
</evidence>
<dbReference type="SUPFAM" id="SSF47336">
    <property type="entry name" value="ACP-like"/>
    <property type="match status" value="2"/>
</dbReference>
<dbReference type="InterPro" id="IPR049900">
    <property type="entry name" value="PKS_mFAS_DH"/>
</dbReference>
<dbReference type="Pfam" id="PF21089">
    <property type="entry name" value="PKS_DH_N"/>
    <property type="match status" value="1"/>
</dbReference>
<keyword evidence="6 16" id="KW-0808">Transferase</keyword>
<feature type="active site" description="Proton donor; for dehydratase activity" evidence="12">
    <location>
        <position position="1389"/>
    </location>
</feature>
<dbReference type="FunFam" id="3.40.47.10:FF:000019">
    <property type="entry name" value="Polyketide synthase type I"/>
    <property type="match status" value="1"/>
</dbReference>
<evidence type="ECO:0000256" key="12">
    <source>
        <dbReference type="PROSITE-ProRule" id="PRU01363"/>
    </source>
</evidence>
<dbReference type="Pfam" id="PF22621">
    <property type="entry name" value="CurL-like_PKS_C"/>
    <property type="match status" value="1"/>
</dbReference>
<dbReference type="CDD" id="cd00833">
    <property type="entry name" value="PKS"/>
    <property type="match status" value="2"/>
</dbReference>
<dbReference type="Pfam" id="PF08240">
    <property type="entry name" value="ADH_N"/>
    <property type="match status" value="1"/>
</dbReference>
<feature type="domain" description="Carrier" evidence="13">
    <location>
        <begin position="2368"/>
        <end position="2441"/>
    </location>
</feature>
<dbReference type="SMART" id="SM01294">
    <property type="entry name" value="PKS_PP_betabranch"/>
    <property type="match status" value="2"/>
</dbReference>
<evidence type="ECO:0000256" key="9">
    <source>
        <dbReference type="ARBA" id="ARBA00023268"/>
    </source>
</evidence>
<feature type="region of interest" description="N-terminal hotdog fold" evidence="12">
    <location>
        <begin position="1190"/>
        <end position="1314"/>
    </location>
</feature>
<evidence type="ECO:0000313" key="16">
    <source>
        <dbReference type="EMBL" id="PSL48185.1"/>
    </source>
</evidence>
<keyword evidence="8" id="KW-0521">NADP</keyword>
<dbReference type="Pfam" id="PF13602">
    <property type="entry name" value="ADH_zinc_N_2"/>
    <property type="match status" value="1"/>
</dbReference>
<dbReference type="InterPro" id="IPR014031">
    <property type="entry name" value="Ketoacyl_synth_C"/>
</dbReference>
<dbReference type="OrthoDB" id="1230081at2"/>
<evidence type="ECO:0000313" key="17">
    <source>
        <dbReference type="Proteomes" id="UP000240971"/>
    </source>
</evidence>
<evidence type="ECO:0000256" key="7">
    <source>
        <dbReference type="ARBA" id="ARBA00022737"/>
    </source>
</evidence>
<reference evidence="16 17" key="1">
    <citation type="submission" date="2018-03" db="EMBL/GenBank/DDBJ databases">
        <title>Genomic Encyclopedia of Archaeal and Bacterial Type Strains, Phase II (KMG-II): from individual species to whole genera.</title>
        <authorList>
            <person name="Goeker M."/>
        </authorList>
    </citation>
    <scope>NUCLEOTIDE SEQUENCE [LARGE SCALE GENOMIC DNA]</scope>
    <source>
        <strain evidence="16 17">DSM 24859</strain>
    </source>
</reference>
<dbReference type="PROSITE" id="PS52004">
    <property type="entry name" value="KS3_2"/>
    <property type="match status" value="2"/>
</dbReference>
<evidence type="ECO:0000256" key="1">
    <source>
        <dbReference type="ARBA" id="ARBA00004496"/>
    </source>
</evidence>
<dbReference type="InterPro" id="IPR006162">
    <property type="entry name" value="Ppantetheine_attach_site"/>
</dbReference>
<dbReference type="CDD" id="cd08953">
    <property type="entry name" value="KR_2_SDR_x"/>
    <property type="match status" value="1"/>
</dbReference>
<dbReference type="Pfam" id="PF08659">
    <property type="entry name" value="KR"/>
    <property type="match status" value="1"/>
</dbReference>
<dbReference type="PROSITE" id="PS50075">
    <property type="entry name" value="CARRIER"/>
    <property type="match status" value="2"/>
</dbReference>
<evidence type="ECO:0000256" key="2">
    <source>
        <dbReference type="ARBA" id="ARBA00004792"/>
    </source>
</evidence>
<dbReference type="PROSITE" id="PS52019">
    <property type="entry name" value="PKS_MFAS_DH"/>
    <property type="match status" value="1"/>
</dbReference>
<evidence type="ECO:0000256" key="3">
    <source>
        <dbReference type="ARBA" id="ARBA00022450"/>
    </source>
</evidence>
<dbReference type="CDD" id="cd02440">
    <property type="entry name" value="AdoMet_MTases"/>
    <property type="match status" value="1"/>
</dbReference>
<evidence type="ECO:0000256" key="5">
    <source>
        <dbReference type="ARBA" id="ARBA00022553"/>
    </source>
</evidence>
<dbReference type="Pfam" id="PF00550">
    <property type="entry name" value="PP-binding"/>
    <property type="match status" value="2"/>
</dbReference>
<dbReference type="GO" id="GO:0005886">
    <property type="term" value="C:plasma membrane"/>
    <property type="evidence" value="ECO:0007669"/>
    <property type="project" value="TreeGrafter"/>
</dbReference>
<protein>
    <submittedName>
        <fullName evidence="16">Acyl transferase domain-containing protein</fullName>
    </submittedName>
</protein>
<dbReference type="InterPro" id="IPR049552">
    <property type="entry name" value="PKS_DH_N"/>
</dbReference>
<dbReference type="InterPro" id="IPR042104">
    <property type="entry name" value="PKS_dehydratase_sf"/>
</dbReference>
<keyword evidence="10" id="KW-0012">Acyltransferase</keyword>
<dbReference type="Pfam" id="PF14765">
    <property type="entry name" value="PS-DH"/>
    <property type="match status" value="1"/>
</dbReference>
<keyword evidence="4" id="KW-0963">Cytoplasm</keyword>
<dbReference type="Gene3D" id="1.10.1200.10">
    <property type="entry name" value="ACP-like"/>
    <property type="match status" value="2"/>
</dbReference>
<accession>A0A2P8HPP7</accession>
<dbReference type="InterPro" id="IPR020806">
    <property type="entry name" value="PKS_PP-bd"/>
</dbReference>
<evidence type="ECO:0000259" key="15">
    <source>
        <dbReference type="PROSITE" id="PS52019"/>
    </source>
</evidence>
<dbReference type="SMART" id="SM00823">
    <property type="entry name" value="PKS_PP"/>
    <property type="match status" value="2"/>
</dbReference>
<dbReference type="GO" id="GO:0016491">
    <property type="term" value="F:oxidoreductase activity"/>
    <property type="evidence" value="ECO:0007669"/>
    <property type="project" value="InterPro"/>
</dbReference>
<keyword evidence="5" id="KW-0597">Phosphoprotein</keyword>
<evidence type="ECO:0000259" key="13">
    <source>
        <dbReference type="PROSITE" id="PS50075"/>
    </source>
</evidence>
<dbReference type="SUPFAM" id="SSF51735">
    <property type="entry name" value="NAD(P)-binding Rossmann-fold domains"/>
    <property type="match status" value="3"/>
</dbReference>
<dbReference type="InterPro" id="IPR013217">
    <property type="entry name" value="Methyltransf_12"/>
</dbReference>
<sequence>MTDIFQYILQELKSGRITKEEAMEMIRASQQTTEVPPVDKKPSGIALQPLSGNGQLKVTDNGTSAKVSLPPVSLPSSHTVPGAAAEKPPVKEAIAKEEVPLIPLQQLQEELTASLADALYMEVASIHPSRRFIEMGLDSIVGVEWIRAVNRKYRVSVSVTKVYDYPTIIEFAEILQAEIAQKQKKSVPEKTVDNVKEYTINPPQQLINDPGEYYGLVVDSVHTLNEVQLQQWPVQEPAPDEVIIAVKASAINFPDVMCVKGLYPTMPDYPFVPGFEVAGVITATGADVSGFVIGEEVVAITGKQLGGHAAYVNVPAANTVRKPVNVSFEEACSLPVVFGTVYTAFEIGALAKGEQVLIQTATGGCGLMAIQLANLKDCTIYGTAGKTAKLEVLQQLQVPYVMNYKTNAFDKEILDITKGRGVDVVLNMLSGDGIQKGINCLAPSGRYLELAVHALKVSTMLDLSRLTANQSVHSIDLRRLGFDKGVYGKEVLQRMVDWVEEGRIIPIVSRIYPVSQLKDALAYVDQGQHIGKVIISHTQQAMTDHTAECIQKMIAHKQSAVKYHNTDNTPVQKGVITPVIPAYEGIAVIGMSGQFPQSGNADIFWENIAQGKDCITEIPPDRWSIAQYYDPQQPPGKTNCKWMGAVTDADCFDPLFFNISPVEAELMDPQQRLFLENCWHCVEDAGLDPDVLSGSRCGVFVGCGTGDYGQVMDQQRLSAQGLMGVSTSILSARISYLLNLKGPCLAIDTACSSSLVAIAEACNSLVLGTSDLALAGGVCVLSGPLTHLLTSQANMLSENGRCFTFDNRANGYVPGEGAGVILLKRLSDAVRDKDPVYGVIRGWGINQDGKTNGITAPSVNSQIALEKEVYQRFNIDPANISLVEAHGTGTKLGDPIEVEALIASFRAFTEKEQYCALGSVKSNIGHLLTAAGSAGIIKVLKAMQHKQLPPTIQFHTLNEHIDLENSPFYINTQLRNWETAPGKLRQAAVSSFGFSGTNAHIVIEEYENVAPVKEKSNEPLMFVLSAQSAAQLKTSAVNLRAALIAQQDLRPADIAYTLQTGRQAMEYRMVLLADTVAMLLQKLEVFIRGEIMDDMVTGQVTGGIGQTALKEAAEETALWIRQKKLHKIAASWVKGIPVSWKLLYEGELPHIIHLPVYPFARERYWADNGSTRSDNVNEGTKNNPKGEVLHPLLHNNVSGFAGIRFSTVFTGTEFFLEDHRVKDQRLLPGTAYLEMVRAAIQQAAGQQQDGTYLQLNRIVWARPIVADGAPVTVQVLLHQKDHQEAGFEIDHIKTEDAAINCFAGGAVWISSGPVPIADITAIRAQCNGYIFSGEECYDYFRSVGIAYGSGFQAISKLYAGDNQVLAELVLPGIIRNTFTDFVLHPTMIDAALQASVGFVLHNKQGDSKTVLPYALDSLDIYQACTTHMWSHVRLSTSFTTDENVRKLDVDLYDLSGKLCVRMKGFASRVAAGNVVSRQAMPVNEDPLSGTLMLTPVWEPTPIVPLPFTTGSNIRVLLAGGTAAEQNTLLAYYPQAQVLHAGSADLAAQLPDGLTHIIWIAAGSEGQLLNHRSLISAQEDGVSCFRLIRALLQKGYGRHTLDWTFITRQCIAIDKQEHTDPSHAALHGLAGSLAKEYPHWLVRLVDLPTDMDIRWKNILSLPGESQGNALAYRQGQWYKQQLALVEQFPVTASLYRRGGVYVVIGGAGGIGRAWTEYMIRTYQAQVVWIGRRAANEEILLHQQQLGAAGPVPEYISADAGNVTALNEARAAVIRKYGRIDGIVQSAIVLSDQSLSQMEESAFQAALHAKVAVSICLAEVFGRDRLDFVLFFSSIISFLKNAGQSNYAAGSTFEDAFAQYLSQHWSCAVKTMNWGYWGSTGIVAASDYRQRVTAAGIGSIEPPEAMTALESLLSGPFSSIALLKTTRPLSAENIMPLEKISVYPAPLYNGMTPVFFTGMNNKNTMRDTGMEQIKKEKEQQLVQLDALLCNLLWGQLQHMGLFSERQSTFAALRAAMKLPASYHRWLEETLSILNSHHYIDYHDGHYTVNVIAQVDMALAWQQWEKQKMAWLEDASMQAHLLLAEHTLRALSQILTGKQIATDVIFPGSSMALVEGIYKENKISGYFNQVLADCTIDYIQKRLAANPAHKIRLLEIGAGTGGTSTVLFDRLRPFTSGIAEYCYTDISKAFLLHAEEMYGPQVPYLQCKLFDTTQPAASQGIEAGTYDIVIAANVLHATANIQQVLRNIKALLPAHGLLLLHELSRKALVAHLTFGLLDGWWLYEDEILRIPGSPIVAPDTWETILRREGFSNIVFPAAVAHDLGHQVIAAASDGIVRQSLRLPKQQVLAADSAVTQAPPPAHHLQAADVTVSAQQLVKKILSKVLKLPQERIGLNTAFEKYGIDSILQVILIRELEKVTGALPATLFFEYVTVQELADYLATNYASCLSVPAAANVDAPVPVTDNVVADKIPALAVPPVLPTDTRETDDIAIIGMSGRYPLSADITAFWEHLKAGDNCIRETPAHRWNGVEHHYGGYLDNTDKFDHHLFDIDSKDVFALSPETRMFMEVVWEALEDAGYSRHTLREWQTTHGTGAGVFVGAMYNQYSWCMPSPSLGELSSNATEWHIANRVSHFFHLTGPSLVVNTACSASLTAIHLACESLRTGNCSMAVTGGVNLTLVASKYAALQQKDLLGNGNESRSFGINTGFIPGEGAGVVILKPLSLALKDNDQVLGIIKGSFINHSGGRQLYNAPDPKQQAQLIINSLRRSGTDPATIGYVESAANGSALGDAIEVIALQQAFESFTNKKQFCALGAVKSNIGHLEAASGISQLSKVLLQLKHKTLVPSINAVPRNPNIKLDRTAFYLQESLSPWPALQDDVTGKILPRRSMINSFGAGGAYANLVIEEYISQQPIVDTVSGKQLFIFSAKTPVSLWLYLEKLQHFLERNPDLSASAIASTLLRNNQYLPYRAAIVAASVEELVAGLILLLETKNTVSQQGVYLAAEPPEEDAADDGLVQTAATANSDMHELAVKWITWSPVDFSRLMAVYKGALITLPKYAFDHRLVFDPRRINEQQPVADSITLTYRQILEQLSNGELSKEEAMKFIQA</sequence>
<comment type="pathway">
    <text evidence="2">Antibiotic biosynthesis.</text>
</comment>
<dbReference type="EMBL" id="PYAW01000002">
    <property type="protein sequence ID" value="PSL48185.1"/>
    <property type="molecule type" value="Genomic_DNA"/>
</dbReference>
<dbReference type="GO" id="GO:0071770">
    <property type="term" value="P:DIM/DIP cell wall layer assembly"/>
    <property type="evidence" value="ECO:0007669"/>
    <property type="project" value="TreeGrafter"/>
</dbReference>
<evidence type="ECO:0000256" key="4">
    <source>
        <dbReference type="ARBA" id="ARBA00022490"/>
    </source>
</evidence>
<comment type="caution">
    <text evidence="16">The sequence shown here is derived from an EMBL/GenBank/DDBJ whole genome shotgun (WGS) entry which is preliminary data.</text>
</comment>
<dbReference type="PROSITE" id="PS00012">
    <property type="entry name" value="PHOSPHOPANTETHEINE"/>
    <property type="match status" value="1"/>
</dbReference>
<dbReference type="Gene3D" id="3.40.47.10">
    <property type="match status" value="2"/>
</dbReference>
<evidence type="ECO:0000256" key="11">
    <source>
        <dbReference type="ARBA" id="ARBA00054155"/>
    </source>
</evidence>
<comment type="subcellular location">
    <subcellularLocation>
        <location evidence="1">Cytoplasm</location>
    </subcellularLocation>
</comment>
<dbReference type="InterPro" id="IPR018201">
    <property type="entry name" value="Ketoacyl_synth_AS"/>
</dbReference>
<dbReference type="Proteomes" id="UP000240971">
    <property type="component" value="Unassembled WGS sequence"/>
</dbReference>
<dbReference type="InterPro" id="IPR020841">
    <property type="entry name" value="PKS_Beta-ketoAc_synthase_dom"/>
</dbReference>
<dbReference type="GO" id="GO:0005737">
    <property type="term" value="C:cytoplasm"/>
    <property type="evidence" value="ECO:0007669"/>
    <property type="project" value="UniProtKB-SubCell"/>
</dbReference>
<keyword evidence="7" id="KW-0677">Repeat</keyword>
<comment type="function">
    <text evidence="11">Involved in production of the polyketide antibiotic thailandamide.</text>
</comment>